<dbReference type="EMBL" id="UZAL01030118">
    <property type="protein sequence ID" value="VDP52180.1"/>
    <property type="molecule type" value="Genomic_DNA"/>
</dbReference>
<dbReference type="AlphaFoldDB" id="A0A183P6F4"/>
<evidence type="ECO:0000313" key="1">
    <source>
        <dbReference type="EMBL" id="VDP52180.1"/>
    </source>
</evidence>
<accession>A0A183P6F4</accession>
<reference evidence="1 2" key="1">
    <citation type="submission" date="2018-11" db="EMBL/GenBank/DDBJ databases">
        <authorList>
            <consortium name="Pathogen Informatics"/>
        </authorList>
    </citation>
    <scope>NUCLEOTIDE SEQUENCE [LARGE SCALE GENOMIC DNA]</scope>
    <source>
        <strain>Denwood</strain>
        <strain evidence="2">Zambia</strain>
    </source>
</reference>
<name>A0A183P6F4_9TREM</name>
<organism evidence="1 2">
    <name type="scientific">Schistosoma mattheei</name>
    <dbReference type="NCBI Taxonomy" id="31246"/>
    <lineage>
        <taxon>Eukaryota</taxon>
        <taxon>Metazoa</taxon>
        <taxon>Spiralia</taxon>
        <taxon>Lophotrochozoa</taxon>
        <taxon>Platyhelminthes</taxon>
        <taxon>Trematoda</taxon>
        <taxon>Digenea</taxon>
        <taxon>Strigeidida</taxon>
        <taxon>Schistosomatoidea</taxon>
        <taxon>Schistosomatidae</taxon>
        <taxon>Schistosoma</taxon>
    </lineage>
</organism>
<sequence length="77" mass="9036">MGSIIDEHGESDADMQSRIVKTREVYLQLNNIWNSKQLSVNQHRVQNFQYNCQNSSTVWGRKSKNYESDHPEDTSVY</sequence>
<protein>
    <submittedName>
        <fullName evidence="1">Uncharacterized protein</fullName>
    </submittedName>
</protein>
<dbReference type="Proteomes" id="UP000269396">
    <property type="component" value="Unassembled WGS sequence"/>
</dbReference>
<proteinExistence type="predicted"/>
<keyword evidence="2" id="KW-1185">Reference proteome</keyword>
<evidence type="ECO:0000313" key="2">
    <source>
        <dbReference type="Proteomes" id="UP000269396"/>
    </source>
</evidence>
<gene>
    <name evidence="1" type="ORF">SMTD_LOCUS9940</name>
</gene>